<dbReference type="GO" id="GO:0052693">
    <property type="term" value="F:epoxyqueuosine reductase activity"/>
    <property type="evidence" value="ECO:0007669"/>
    <property type="project" value="TreeGrafter"/>
</dbReference>
<dbReference type="GO" id="GO:0005886">
    <property type="term" value="C:plasma membrane"/>
    <property type="evidence" value="ECO:0007669"/>
    <property type="project" value="UniProtKB-SubCell"/>
</dbReference>
<evidence type="ECO:0000256" key="5">
    <source>
        <dbReference type="ARBA" id="ARBA00022729"/>
    </source>
</evidence>
<keyword evidence="4" id="KW-0479">Metal-binding</keyword>
<dbReference type="Gene3D" id="3.30.70.20">
    <property type="match status" value="1"/>
</dbReference>
<evidence type="ECO:0000256" key="4">
    <source>
        <dbReference type="ARBA" id="ARBA00022723"/>
    </source>
</evidence>
<evidence type="ECO:0000313" key="12">
    <source>
        <dbReference type="Proteomes" id="UP000076394"/>
    </source>
</evidence>
<dbReference type="RefSeq" id="WP_015407319.1">
    <property type="nucleotide sequence ID" value="NZ_CP011127.1"/>
</dbReference>
<dbReference type="InterPro" id="IPR006311">
    <property type="entry name" value="TAT_signal"/>
</dbReference>
<dbReference type="NCBIfam" id="TIGR02486">
    <property type="entry name" value="RDH"/>
    <property type="match status" value="1"/>
</dbReference>
<dbReference type="GO" id="GO:0046872">
    <property type="term" value="F:metal ion binding"/>
    <property type="evidence" value="ECO:0007669"/>
    <property type="project" value="UniProtKB-KW"/>
</dbReference>
<dbReference type="InterPro" id="IPR017896">
    <property type="entry name" value="4Fe4S_Fe-S-bd"/>
</dbReference>
<feature type="domain" description="4Fe-4S ferredoxin-type" evidence="10">
    <location>
        <begin position="337"/>
        <end position="367"/>
    </location>
</feature>
<dbReference type="PROSITE" id="PS51318">
    <property type="entry name" value="TAT"/>
    <property type="match status" value="1"/>
</dbReference>
<keyword evidence="3" id="KW-0004">4Fe-4S</keyword>
<dbReference type="EMBL" id="CP011127">
    <property type="protein sequence ID" value="AMU87221.1"/>
    <property type="molecule type" value="Genomic_DNA"/>
</dbReference>
<dbReference type="PATRIC" id="fig|61435.8.peg.1386"/>
<dbReference type="InterPro" id="IPR012832">
    <property type="entry name" value="RDH"/>
</dbReference>
<evidence type="ECO:0000256" key="9">
    <source>
        <dbReference type="ARBA" id="ARBA00029374"/>
    </source>
</evidence>
<dbReference type="Proteomes" id="UP000076394">
    <property type="component" value="Chromosome"/>
</dbReference>
<evidence type="ECO:0000313" key="11">
    <source>
        <dbReference type="EMBL" id="AMU87221.1"/>
    </source>
</evidence>
<evidence type="ECO:0000256" key="3">
    <source>
        <dbReference type="ARBA" id="ARBA00022485"/>
    </source>
</evidence>
<evidence type="ECO:0000256" key="6">
    <source>
        <dbReference type="ARBA" id="ARBA00023004"/>
    </source>
</evidence>
<proteinExistence type="predicted"/>
<gene>
    <name evidence="11" type="primary">rdhA</name>
    <name evidence="11" type="ORF">Dm11a5_1395</name>
</gene>
<organism evidence="11 12">
    <name type="scientific">Dehalococcoides mccartyi</name>
    <dbReference type="NCBI Taxonomy" id="61435"/>
    <lineage>
        <taxon>Bacteria</taxon>
        <taxon>Bacillati</taxon>
        <taxon>Chloroflexota</taxon>
        <taxon>Dehalococcoidia</taxon>
        <taxon>Dehalococcoidales</taxon>
        <taxon>Dehalococcoidaceae</taxon>
        <taxon>Dehalococcoides</taxon>
    </lineage>
</organism>
<protein>
    <submittedName>
        <fullName evidence="11">Reductive dehalogenase</fullName>
    </submittedName>
</protein>
<keyword evidence="6" id="KW-0408">Iron</keyword>
<name>A0A142VC98_9CHLR</name>
<dbReference type="PROSITE" id="PS00198">
    <property type="entry name" value="4FE4S_FER_1"/>
    <property type="match status" value="1"/>
</dbReference>
<dbReference type="InterPro" id="IPR004453">
    <property type="entry name" value="QueG"/>
</dbReference>
<sequence>MSKSKADWSRRKFLKTLGTGGAIALGTAAATAVRVAAADGVDPEGRARSSHSHEYPDVLPGFVKHLEPRNGYLGTTQLLGGLELFDEREHGFAQTVRRTSQKDWSGKWGETILAAVQEKNAYVAAMSSEEKEDLTWATAIVNASDQIHVNMRYQHWEQIPIAASKLELPAAEMTAKIKKVAKWYGAEMVGVAEINEAMRPFVYKIGRTQGTYRGGWLGYEDPGRDIPWPYPYKYCIVCGNFEDLQTAKANTGGLNNISVATECSDNDIYPIYLETVIRQLGWDAKAQPFANKDIMEGPFAVAAGLGEQGRSGLVVSPWGSHVRFYEVLTNMPLVPDKPIDFGLRDFCRVCKKCADNCPSGAISKETEPAEVMTTTKRMGWEWNAYKCMAYRISYGCSTCAVVCPFSKPDSSLHTIGRFLATQKPIQSALVKVDDTFYGRFPKPRQMDKWAPWRV</sequence>
<keyword evidence="2" id="KW-1003">Cell membrane</keyword>
<evidence type="ECO:0000256" key="8">
    <source>
        <dbReference type="ARBA" id="ARBA00023136"/>
    </source>
</evidence>
<evidence type="ECO:0000259" key="10">
    <source>
        <dbReference type="PROSITE" id="PS51379"/>
    </source>
</evidence>
<dbReference type="PANTHER" id="PTHR30002:SF4">
    <property type="entry name" value="EPOXYQUEUOSINE REDUCTASE"/>
    <property type="match status" value="1"/>
</dbReference>
<dbReference type="InterPro" id="IPR017900">
    <property type="entry name" value="4Fe4S_Fe_S_CS"/>
</dbReference>
<evidence type="ECO:0000256" key="7">
    <source>
        <dbReference type="ARBA" id="ARBA00023014"/>
    </source>
</evidence>
<comment type="subcellular location">
    <subcellularLocation>
        <location evidence="1">Cell membrane</location>
    </subcellularLocation>
</comment>
<dbReference type="AlphaFoldDB" id="A0A142VC98"/>
<comment type="cofactor">
    <cofactor evidence="9">
        <name>corrinoid</name>
        <dbReference type="ChEBI" id="CHEBI:33913"/>
    </cofactor>
</comment>
<dbReference type="PANTHER" id="PTHR30002">
    <property type="entry name" value="EPOXYQUEUOSINE REDUCTASE"/>
    <property type="match status" value="1"/>
</dbReference>
<evidence type="ECO:0000256" key="2">
    <source>
        <dbReference type="ARBA" id="ARBA00022475"/>
    </source>
</evidence>
<dbReference type="GO" id="GO:0008616">
    <property type="term" value="P:tRNA queuosine(34) biosynthetic process"/>
    <property type="evidence" value="ECO:0007669"/>
    <property type="project" value="InterPro"/>
</dbReference>
<keyword evidence="5" id="KW-0732">Signal</keyword>
<dbReference type="Pfam" id="PF13484">
    <property type="entry name" value="Fer4_16"/>
    <property type="match status" value="1"/>
</dbReference>
<dbReference type="GO" id="GO:0051539">
    <property type="term" value="F:4 iron, 4 sulfur cluster binding"/>
    <property type="evidence" value="ECO:0007669"/>
    <property type="project" value="UniProtKB-KW"/>
</dbReference>
<dbReference type="PROSITE" id="PS51379">
    <property type="entry name" value="4FE4S_FER_2"/>
    <property type="match status" value="1"/>
</dbReference>
<dbReference type="OrthoDB" id="9784571at2"/>
<evidence type="ECO:0000256" key="1">
    <source>
        <dbReference type="ARBA" id="ARBA00004236"/>
    </source>
</evidence>
<accession>A0A142VC98</accession>
<keyword evidence="8" id="KW-0472">Membrane</keyword>
<dbReference type="SUPFAM" id="SSF54862">
    <property type="entry name" value="4Fe-4S ferredoxins"/>
    <property type="match status" value="1"/>
</dbReference>
<reference evidence="11 12" key="1">
    <citation type="submission" date="2015-03" db="EMBL/GenBank/DDBJ databases">
        <title>Genomic characterization of Dehalococcoides mccartyi strain 11a5, an unusal plasmid-containing chloroethene dechlorinator.</title>
        <authorList>
            <person name="Zhao S."/>
            <person name="Ding C."/>
            <person name="He J."/>
        </authorList>
    </citation>
    <scope>NUCLEOTIDE SEQUENCE [LARGE SCALE GENOMIC DNA]</scope>
    <source>
        <strain evidence="11 12">11a5</strain>
    </source>
</reference>
<keyword evidence="7" id="KW-0411">Iron-sulfur</keyword>